<proteinExistence type="predicted"/>
<protein>
    <submittedName>
        <fullName evidence="1">Phage tail protein</fullName>
    </submittedName>
</protein>
<accession>A0AA43Z684</accession>
<evidence type="ECO:0000313" key="2">
    <source>
        <dbReference type="Proteomes" id="UP000736384"/>
    </source>
</evidence>
<comment type="caution">
    <text evidence="1">The sequence shown here is derived from an EMBL/GenBank/DDBJ whole genome shotgun (WGS) entry which is preliminary data.</text>
</comment>
<dbReference type="Pfam" id="PF06995">
    <property type="entry name" value="Phage_P2_GpU"/>
    <property type="match status" value="1"/>
</dbReference>
<dbReference type="EMBL" id="JAAPAP010000006">
    <property type="protein sequence ID" value="NHN77683.1"/>
    <property type="molecule type" value="Genomic_DNA"/>
</dbReference>
<dbReference type="InterPro" id="IPR009734">
    <property type="entry name" value="Myoviridae_GpU"/>
</dbReference>
<name>A0AA43Z684_9GAMM</name>
<gene>
    <name evidence="1" type="ORF">HA520_10365</name>
</gene>
<organism evidence="1 2">
    <name type="scientific">Azotobacter chroococcum</name>
    <dbReference type="NCBI Taxonomy" id="353"/>
    <lineage>
        <taxon>Bacteria</taxon>
        <taxon>Pseudomonadati</taxon>
        <taxon>Pseudomonadota</taxon>
        <taxon>Gammaproteobacteria</taxon>
        <taxon>Pseudomonadales</taxon>
        <taxon>Pseudomonadaceae</taxon>
        <taxon>Azotobacter</taxon>
    </lineage>
</organism>
<dbReference type="AlphaFoldDB" id="A0AA43Z684"/>
<reference evidence="1" key="1">
    <citation type="submission" date="2020-03" db="EMBL/GenBank/DDBJ databases">
        <title>Genome assembly of Azotobacter chroococcum W5.</title>
        <authorList>
            <person name="Kannepalli A."/>
        </authorList>
    </citation>
    <scope>NUCLEOTIDE SEQUENCE</scope>
    <source>
        <strain evidence="1">W5</strain>
    </source>
</reference>
<sequence length="189" mass="20058">MQSSLSDFGEALGQTGRAFAATGRQLAESAGLLPASSLATPETALPGTAVSAQPHLLVLTSDSGERYYFGLGTAAYDSLKRSTNFNVAAQERLQRQEALQAVSQGGETISVSGAIFTKTAAGARQLDTLRRIGAALLPLLLTTGYGDVLGRWYLTKIDEDQSGLMADGAPRKQTFTLEFRRYGDDYSNG</sequence>
<dbReference type="Proteomes" id="UP000736384">
    <property type="component" value="Unassembled WGS sequence"/>
</dbReference>
<evidence type="ECO:0000313" key="1">
    <source>
        <dbReference type="EMBL" id="NHN77683.1"/>
    </source>
</evidence>